<dbReference type="SMART" id="SM00397">
    <property type="entry name" value="t_SNARE"/>
    <property type="match status" value="1"/>
</dbReference>
<dbReference type="Pfam" id="PF05739">
    <property type="entry name" value="SNARE"/>
    <property type="match status" value="1"/>
</dbReference>
<dbReference type="STRING" id="1064592.G0V684"/>
<keyword evidence="3" id="KW-0813">Transport</keyword>
<dbReference type="InterPro" id="IPR021538">
    <property type="entry name" value="Syntaxin-5_N"/>
</dbReference>
<dbReference type="InterPro" id="IPR006012">
    <property type="entry name" value="Syntaxin/epimorphin_CS"/>
</dbReference>
<dbReference type="GO" id="GO:0048278">
    <property type="term" value="P:vesicle docking"/>
    <property type="evidence" value="ECO:0007669"/>
    <property type="project" value="TreeGrafter"/>
</dbReference>
<dbReference type="GO" id="GO:0000139">
    <property type="term" value="C:Golgi membrane"/>
    <property type="evidence" value="ECO:0007669"/>
    <property type="project" value="TreeGrafter"/>
</dbReference>
<dbReference type="GO" id="GO:0031201">
    <property type="term" value="C:SNARE complex"/>
    <property type="evidence" value="ECO:0007669"/>
    <property type="project" value="EnsemblFungi"/>
</dbReference>
<evidence type="ECO:0000256" key="9">
    <source>
        <dbReference type="SAM" id="Phobius"/>
    </source>
</evidence>
<dbReference type="FunCoup" id="G0V684">
    <property type="interactions" value="832"/>
</dbReference>
<reference key="2">
    <citation type="submission" date="2011-08" db="EMBL/GenBank/DDBJ databases">
        <title>Genome sequence of Naumovozyma castellii.</title>
        <authorList>
            <person name="Gordon J.L."/>
            <person name="Armisen D."/>
            <person name="Proux-Wera E."/>
            <person name="OhEigeartaigh S.S."/>
            <person name="Byrne K.P."/>
            <person name="Wolfe K.H."/>
        </authorList>
    </citation>
    <scope>NUCLEOTIDE SEQUENCE</scope>
    <source>
        <strain>Type strain:CBS 4309</strain>
    </source>
</reference>
<evidence type="ECO:0000256" key="4">
    <source>
        <dbReference type="ARBA" id="ARBA00022692"/>
    </source>
</evidence>
<dbReference type="PANTHER" id="PTHR19957">
    <property type="entry name" value="SYNTAXIN"/>
    <property type="match status" value="1"/>
</dbReference>
<evidence type="ECO:0000256" key="5">
    <source>
        <dbReference type="ARBA" id="ARBA00022989"/>
    </source>
</evidence>
<evidence type="ECO:0000256" key="1">
    <source>
        <dbReference type="ARBA" id="ARBA00004211"/>
    </source>
</evidence>
<feature type="compositionally biased region" description="Low complexity" evidence="8">
    <location>
        <begin position="184"/>
        <end position="201"/>
    </location>
</feature>
<feature type="transmembrane region" description="Helical" evidence="9">
    <location>
        <begin position="357"/>
        <end position="376"/>
    </location>
</feature>
<dbReference type="InParanoid" id="G0V684"/>
<dbReference type="GO" id="GO:0006886">
    <property type="term" value="P:intracellular protein transport"/>
    <property type="evidence" value="ECO:0007669"/>
    <property type="project" value="EnsemblFungi"/>
</dbReference>
<evidence type="ECO:0000259" key="10">
    <source>
        <dbReference type="PROSITE" id="PS50192"/>
    </source>
</evidence>
<protein>
    <recommendedName>
        <fullName evidence="10">t-SNARE coiled-coil homology domain-containing protein</fullName>
    </recommendedName>
</protein>
<keyword evidence="4 9" id="KW-0812">Transmembrane</keyword>
<dbReference type="InterPro" id="IPR010989">
    <property type="entry name" value="SNARE"/>
</dbReference>
<keyword evidence="7 9" id="KW-0472">Membrane</keyword>
<evidence type="ECO:0000256" key="2">
    <source>
        <dbReference type="ARBA" id="ARBA00009063"/>
    </source>
</evidence>
<dbReference type="Proteomes" id="UP000001640">
    <property type="component" value="Chromosome 1"/>
</dbReference>
<dbReference type="KEGG" id="ncs:NCAS_0A04180"/>
<dbReference type="GO" id="GO:0048280">
    <property type="term" value="P:vesicle fusion with Golgi apparatus"/>
    <property type="evidence" value="ECO:0007669"/>
    <property type="project" value="EnsemblFungi"/>
</dbReference>
<dbReference type="OrthoDB" id="421009at2759"/>
<dbReference type="GO" id="GO:0006888">
    <property type="term" value="P:endoplasmic reticulum to Golgi vesicle-mediated transport"/>
    <property type="evidence" value="ECO:0007669"/>
    <property type="project" value="EnsemblFungi"/>
</dbReference>
<dbReference type="PROSITE" id="PS50192">
    <property type="entry name" value="T_SNARE"/>
    <property type="match status" value="1"/>
</dbReference>
<dbReference type="GO" id="GO:0000149">
    <property type="term" value="F:SNARE binding"/>
    <property type="evidence" value="ECO:0007669"/>
    <property type="project" value="TreeGrafter"/>
</dbReference>
<gene>
    <name evidence="11" type="primary">NCAS0A04180</name>
    <name evidence="11" type="ordered locus">NCAS_0A04180</name>
</gene>
<dbReference type="PANTHER" id="PTHR19957:SF3">
    <property type="entry name" value="SYNTAXIN-5"/>
    <property type="match status" value="1"/>
</dbReference>
<dbReference type="Pfam" id="PF11416">
    <property type="entry name" value="Syntaxin-5_N"/>
    <property type="match status" value="1"/>
</dbReference>
<feature type="region of interest" description="Disordered" evidence="8">
    <location>
        <begin position="22"/>
        <end position="43"/>
    </location>
</feature>
<feature type="region of interest" description="Disordered" evidence="8">
    <location>
        <begin position="178"/>
        <end position="215"/>
    </location>
</feature>
<dbReference type="RefSeq" id="XP_003673363.1">
    <property type="nucleotide sequence ID" value="XM_003673315.1"/>
</dbReference>
<proteinExistence type="inferred from homology"/>
<feature type="domain" description="T-SNARE coiled-coil homology" evidence="10">
    <location>
        <begin position="286"/>
        <end position="348"/>
    </location>
</feature>
<reference evidence="11 12" key="1">
    <citation type="journal article" date="2011" name="Proc. Natl. Acad. Sci. U.S.A.">
        <title>Evolutionary erosion of yeast sex chromosomes by mating-type switching accidents.</title>
        <authorList>
            <person name="Gordon J.L."/>
            <person name="Armisen D."/>
            <person name="Proux-Wera E."/>
            <person name="Oheigeartaigh S.S."/>
            <person name="Byrne K.P."/>
            <person name="Wolfe K.H."/>
        </authorList>
    </citation>
    <scope>NUCLEOTIDE SEQUENCE [LARGE SCALE GENOMIC DNA]</scope>
    <source>
        <strain evidence="12">ATCC 76901 / BCRC 22586 / CBS 4309 / NBRC 1992 / NRRL Y-12630</strain>
    </source>
</reference>
<name>G0V684_NAUCA</name>
<evidence type="ECO:0000256" key="8">
    <source>
        <dbReference type="SAM" id="MobiDB-lite"/>
    </source>
</evidence>
<dbReference type="GeneID" id="96900461"/>
<evidence type="ECO:0000256" key="3">
    <source>
        <dbReference type="ARBA" id="ARBA00022448"/>
    </source>
</evidence>
<dbReference type="InterPro" id="IPR045242">
    <property type="entry name" value="Syntaxin"/>
</dbReference>
<comment type="subcellular location">
    <subcellularLocation>
        <location evidence="1">Membrane</location>
        <topology evidence="1">Single-pass type IV membrane protein</topology>
    </subcellularLocation>
</comment>
<dbReference type="HOGENOM" id="CLU_044998_0_1_1"/>
<evidence type="ECO:0000313" key="12">
    <source>
        <dbReference type="Proteomes" id="UP000001640"/>
    </source>
</evidence>
<feature type="compositionally biased region" description="Polar residues" evidence="8">
    <location>
        <begin position="33"/>
        <end position="43"/>
    </location>
</feature>
<dbReference type="AlphaFoldDB" id="G0V684"/>
<dbReference type="Gene3D" id="1.20.58.70">
    <property type="match status" value="1"/>
</dbReference>
<keyword evidence="6" id="KW-0175">Coiled coil</keyword>
<dbReference type="PROSITE" id="PS00914">
    <property type="entry name" value="SYNTAXIN"/>
    <property type="match status" value="1"/>
</dbReference>
<evidence type="ECO:0000256" key="7">
    <source>
        <dbReference type="ARBA" id="ARBA00023136"/>
    </source>
</evidence>
<evidence type="ECO:0000256" key="6">
    <source>
        <dbReference type="ARBA" id="ARBA00023054"/>
    </source>
</evidence>
<sequence length="377" mass="42891">METNIKDRTSEFQQSILSYKKRNKKLQQQQQQPTQEDLASTPVKTSEFQKRASLIANEISHTAQLLSKLAILAKRKPMFNDNPVEIAELSFLIKRKIYSIEGSLVELSKFQRSSGGLNNAYNNNNTNNGVEHSKNVVNLLNTKMKNISGDFKSVLETRQQLEMNNRDRWAKISTDEHAQIQQTNGSSIPNNVNNKNSNNNSTIENADQQRPTKVPQTTDLATAAVVANNNMTSYNNSNPFMSSLMDDENENDTSINSDDRKVNALSLPQNSDQQLMLMEEGLLDSNVYLQERNRAVETIESTIQEVGNLFQQLASMVQEQGEVIQRIDANVEDVDLNITGAQRELLKYFDRVKSNRWLAAKIFFIIFAFFLFWVLVN</sequence>
<dbReference type="GO" id="GO:0006891">
    <property type="term" value="P:intra-Golgi vesicle-mediated transport"/>
    <property type="evidence" value="ECO:0007669"/>
    <property type="project" value="EnsemblFungi"/>
</dbReference>
<dbReference type="SUPFAM" id="SSF47661">
    <property type="entry name" value="t-snare proteins"/>
    <property type="match status" value="1"/>
</dbReference>
<accession>G0V684</accession>
<dbReference type="OMA" id="EHNHNVV"/>
<comment type="similarity">
    <text evidence="2">Belongs to the syntaxin family.</text>
</comment>
<dbReference type="GO" id="GO:0005801">
    <property type="term" value="C:cis-Golgi network"/>
    <property type="evidence" value="ECO:0007669"/>
    <property type="project" value="EnsemblFungi"/>
</dbReference>
<dbReference type="GO" id="GO:0005484">
    <property type="term" value="F:SNAP receptor activity"/>
    <property type="evidence" value="ECO:0007669"/>
    <property type="project" value="EnsemblFungi"/>
</dbReference>
<dbReference type="InterPro" id="IPR000727">
    <property type="entry name" value="T_SNARE_dom"/>
</dbReference>
<dbReference type="EMBL" id="HE576752">
    <property type="protein sequence ID" value="CCC66976.1"/>
    <property type="molecule type" value="Genomic_DNA"/>
</dbReference>
<keyword evidence="5 9" id="KW-1133">Transmembrane helix</keyword>
<dbReference type="CDD" id="cd15844">
    <property type="entry name" value="SNARE_syntaxin5"/>
    <property type="match status" value="1"/>
</dbReference>
<dbReference type="eggNOG" id="KOG0812">
    <property type="taxonomic scope" value="Eukaryota"/>
</dbReference>
<evidence type="ECO:0000313" key="11">
    <source>
        <dbReference type="EMBL" id="CCC66976.1"/>
    </source>
</evidence>
<feature type="compositionally biased region" description="Polar residues" evidence="8">
    <location>
        <begin position="202"/>
        <end position="215"/>
    </location>
</feature>
<organism evidence="11 12">
    <name type="scientific">Naumovozyma castellii</name>
    <name type="common">Yeast</name>
    <name type="synonym">Saccharomyces castellii</name>
    <dbReference type="NCBI Taxonomy" id="27288"/>
    <lineage>
        <taxon>Eukaryota</taxon>
        <taxon>Fungi</taxon>
        <taxon>Dikarya</taxon>
        <taxon>Ascomycota</taxon>
        <taxon>Saccharomycotina</taxon>
        <taxon>Saccharomycetes</taxon>
        <taxon>Saccharomycetales</taxon>
        <taxon>Saccharomycetaceae</taxon>
        <taxon>Naumovozyma</taxon>
    </lineage>
</organism>
<dbReference type="GO" id="GO:0090083">
    <property type="term" value="P:regulation of inclusion body assembly"/>
    <property type="evidence" value="ECO:0007669"/>
    <property type="project" value="EnsemblFungi"/>
</dbReference>
<keyword evidence="12" id="KW-1185">Reference proteome</keyword>